<dbReference type="EMBL" id="HBIO01028152">
    <property type="protein sequence ID" value="CAE0476756.1"/>
    <property type="molecule type" value="Transcribed_RNA"/>
</dbReference>
<name>A0A7S3VF85_9STRA</name>
<reference evidence="2" key="1">
    <citation type="submission" date="2021-01" db="EMBL/GenBank/DDBJ databases">
        <authorList>
            <person name="Corre E."/>
            <person name="Pelletier E."/>
            <person name="Niang G."/>
            <person name="Scheremetjew M."/>
            <person name="Finn R."/>
            <person name="Kale V."/>
            <person name="Holt S."/>
            <person name="Cochrane G."/>
            <person name="Meng A."/>
            <person name="Brown T."/>
            <person name="Cohen L."/>
        </authorList>
    </citation>
    <scope>NUCLEOTIDE SEQUENCE</scope>
    <source>
        <strain evidence="2">MM31A-1</strain>
    </source>
</reference>
<accession>A0A7S3VF85</accession>
<organism evidence="2">
    <name type="scientific">Chaetoceros debilis</name>
    <dbReference type="NCBI Taxonomy" id="122233"/>
    <lineage>
        <taxon>Eukaryota</taxon>
        <taxon>Sar</taxon>
        <taxon>Stramenopiles</taxon>
        <taxon>Ochrophyta</taxon>
        <taxon>Bacillariophyta</taxon>
        <taxon>Coscinodiscophyceae</taxon>
        <taxon>Chaetocerotophycidae</taxon>
        <taxon>Chaetocerotales</taxon>
        <taxon>Chaetocerotaceae</taxon>
        <taxon>Chaetoceros</taxon>
    </lineage>
</organism>
<gene>
    <name evidence="2" type="ORF">CDEB00056_LOCUS21609</name>
</gene>
<evidence type="ECO:0000313" key="2">
    <source>
        <dbReference type="EMBL" id="CAE0476756.1"/>
    </source>
</evidence>
<proteinExistence type="predicted"/>
<protein>
    <recommendedName>
        <fullName evidence="3">NnrU domain-containing protein</fullName>
    </recommendedName>
</protein>
<feature type="region of interest" description="Disordered" evidence="1">
    <location>
        <begin position="299"/>
        <end position="320"/>
    </location>
</feature>
<evidence type="ECO:0008006" key="3">
    <source>
        <dbReference type="Google" id="ProtNLM"/>
    </source>
</evidence>
<dbReference type="AlphaFoldDB" id="A0A7S3VF85"/>
<sequence length="320" mass="33870">MSASAKILSLSPANAIKWSVGSWSLFIAENYILSENRTAIIAAVGDDNYHYIYGLCSTLAVSSIVYGYQYKIKPASSSVNFPGMMLWAKNAPVPLPARIAAFVSMGLGLGLVSQSVPKLQIPLEYRNGNISATANEASASSPAARTADAESSKKWKVRCPFDFTDGKSKSLEGGSAITLHGVERISRHPGLWSFGLLGLGFSFLSPFAPIRIWLSMPMMVAWIGGGHTDSRHRRGMGGELSRDMDAVTSNVPFWAMLSGRQGVGAMDAFGKLLGEEVKGLNGLLALGVAASFVASRGRGRVPGGGASSSSARLMGSRFGR</sequence>
<evidence type="ECO:0000256" key="1">
    <source>
        <dbReference type="SAM" id="MobiDB-lite"/>
    </source>
</evidence>